<evidence type="ECO:0000313" key="2">
    <source>
        <dbReference type="EMBL" id="KAK7995923.1"/>
    </source>
</evidence>
<proteinExistence type="predicted"/>
<reference evidence="2 3" key="1">
    <citation type="submission" date="2023-01" db="EMBL/GenBank/DDBJ databases">
        <title>Analysis of 21 Apiospora genomes using comparative genomics revels a genus with tremendous synthesis potential of carbohydrate active enzymes and secondary metabolites.</title>
        <authorList>
            <person name="Sorensen T."/>
        </authorList>
    </citation>
    <scope>NUCLEOTIDE SEQUENCE [LARGE SCALE GENOMIC DNA]</scope>
    <source>
        <strain evidence="2 3">CBS 20057</strain>
    </source>
</reference>
<organism evidence="2 3">
    <name type="scientific">Apiospora marii</name>
    <dbReference type="NCBI Taxonomy" id="335849"/>
    <lineage>
        <taxon>Eukaryota</taxon>
        <taxon>Fungi</taxon>
        <taxon>Dikarya</taxon>
        <taxon>Ascomycota</taxon>
        <taxon>Pezizomycotina</taxon>
        <taxon>Sordariomycetes</taxon>
        <taxon>Xylariomycetidae</taxon>
        <taxon>Amphisphaeriales</taxon>
        <taxon>Apiosporaceae</taxon>
        <taxon>Apiospora</taxon>
    </lineage>
</organism>
<name>A0ABR1R1H6_9PEZI</name>
<sequence>MKFSAATLFLAATSSVSAANVARDDGTFTGLVARENIPQPAYDMETQWMKEQGKCRIYKQLNVNKNQFMELCEPKCGKLKEVAKDGKTHSVTCFSRETKTWTDPEKHDYVEGDCKCDLPIVNWAGENFVAALPAVGQVTCAVWTKAIEDAAKILTSVNGIRAAESGSAVLLKVAKMLFKQGKSESSYEKYVKEHLAKGDACDKFDVKKMWNKAKEIPDSILGI</sequence>
<keyword evidence="3" id="KW-1185">Reference proteome</keyword>
<evidence type="ECO:0000256" key="1">
    <source>
        <dbReference type="SAM" id="SignalP"/>
    </source>
</evidence>
<comment type="caution">
    <text evidence="2">The sequence shown here is derived from an EMBL/GenBank/DDBJ whole genome shotgun (WGS) entry which is preliminary data.</text>
</comment>
<protein>
    <submittedName>
        <fullName evidence="2">Uncharacterized protein</fullName>
    </submittedName>
</protein>
<dbReference type="EMBL" id="JAQQWI010000022">
    <property type="protein sequence ID" value="KAK7995923.1"/>
    <property type="molecule type" value="Genomic_DNA"/>
</dbReference>
<feature type="chain" id="PRO_5047482434" evidence="1">
    <location>
        <begin position="19"/>
        <end position="223"/>
    </location>
</feature>
<evidence type="ECO:0000313" key="3">
    <source>
        <dbReference type="Proteomes" id="UP001396898"/>
    </source>
</evidence>
<feature type="signal peptide" evidence="1">
    <location>
        <begin position="1"/>
        <end position="18"/>
    </location>
</feature>
<gene>
    <name evidence="2" type="ORF">PG991_015390</name>
</gene>
<keyword evidence="1" id="KW-0732">Signal</keyword>
<dbReference type="Proteomes" id="UP001396898">
    <property type="component" value="Unassembled WGS sequence"/>
</dbReference>
<accession>A0ABR1R1H6</accession>